<dbReference type="EMBL" id="BK014722">
    <property type="protein sequence ID" value="DAD69509.1"/>
    <property type="molecule type" value="Genomic_DNA"/>
</dbReference>
<proteinExistence type="predicted"/>
<organism evidence="3">
    <name type="scientific">Siphoviridae sp. ctR0j7</name>
    <dbReference type="NCBI Taxonomy" id="2823580"/>
    <lineage>
        <taxon>Viruses</taxon>
        <taxon>Duplodnaviria</taxon>
        <taxon>Heunggongvirae</taxon>
        <taxon>Uroviricota</taxon>
        <taxon>Caudoviricetes</taxon>
    </lineage>
</organism>
<accession>A0A8S5LHD1</accession>
<evidence type="ECO:0000259" key="2">
    <source>
        <dbReference type="Pfam" id="PF08346"/>
    </source>
</evidence>
<feature type="domain" description="AntA/AntB antirepressor" evidence="2">
    <location>
        <begin position="93"/>
        <end position="188"/>
    </location>
</feature>
<dbReference type="Pfam" id="PF08346">
    <property type="entry name" value="AntA"/>
    <property type="match status" value="1"/>
</dbReference>
<dbReference type="GO" id="GO:0003677">
    <property type="term" value="F:DNA binding"/>
    <property type="evidence" value="ECO:0007669"/>
    <property type="project" value="InterPro"/>
</dbReference>
<feature type="domain" description="Antirepressor protein C-terminal" evidence="1">
    <location>
        <begin position="235"/>
        <end position="335"/>
    </location>
</feature>
<evidence type="ECO:0000259" key="1">
    <source>
        <dbReference type="Pfam" id="PF03374"/>
    </source>
</evidence>
<dbReference type="InterPro" id="IPR013557">
    <property type="entry name" value="AntA/B_antirep"/>
</dbReference>
<name>A0A8S5LHD1_9CAUD</name>
<dbReference type="Pfam" id="PF03374">
    <property type="entry name" value="ANT"/>
    <property type="match status" value="1"/>
</dbReference>
<sequence length="346" mass="38893">MISRLDLMADVADRNSGSMVYPWQVVVWKLNRSTDLAKRNRRLAAGQTAKKKPTRQTWAMTELLTYLINGDLIMTELFVLVNRPVAGQAQQTVNARELHAFLGNKMHFADWIKKRIADYGFVENVDYVRVELAAGLAMAQTGGDFADILHSQKNDAQKTDTCNFGQQGRIEYALSLDMAKELSMVERNAKGKQARQYFIDCEKRLSGSLPQTFSEALRLAADLADEKAALLAEKEANAPKVAFADAVGNANDTILIRDLAKVLKQNGMDMGEKRLFAYLRENGFLTLQNMPTQRAMDLGLFWVKESVIALPDGDRISFTTRVTGKGQQYFLKRFSKGRQHEQAMVN</sequence>
<protein>
    <submittedName>
        <fullName evidence="3">KilAC domain protein</fullName>
    </submittedName>
</protein>
<reference evidence="3" key="1">
    <citation type="journal article" date="2021" name="Proc. Natl. Acad. Sci. U.S.A.">
        <title>A Catalog of Tens of Thousands of Viruses from Human Metagenomes Reveals Hidden Associations with Chronic Diseases.</title>
        <authorList>
            <person name="Tisza M.J."/>
            <person name="Buck C.B."/>
        </authorList>
    </citation>
    <scope>NUCLEOTIDE SEQUENCE</scope>
    <source>
        <strain evidence="3">CtR0j7</strain>
    </source>
</reference>
<evidence type="ECO:0000313" key="3">
    <source>
        <dbReference type="EMBL" id="DAD69509.1"/>
    </source>
</evidence>
<dbReference type="InterPro" id="IPR005039">
    <property type="entry name" value="Ant_C"/>
</dbReference>